<dbReference type="Proteomes" id="UP001200430">
    <property type="component" value="Unassembled WGS sequence"/>
</dbReference>
<keyword evidence="7" id="KW-1185">Reference proteome</keyword>
<dbReference type="CDD" id="cd00609">
    <property type="entry name" value="AAT_like"/>
    <property type="match status" value="1"/>
</dbReference>
<name>A0ABS9EQD1_9BACT</name>
<keyword evidence="3" id="KW-0808">Transferase</keyword>
<evidence type="ECO:0000313" key="7">
    <source>
        <dbReference type="Proteomes" id="UP001200430"/>
    </source>
</evidence>
<dbReference type="Gene3D" id="3.90.1150.10">
    <property type="entry name" value="Aspartate Aminotransferase, domain 1"/>
    <property type="match status" value="1"/>
</dbReference>
<evidence type="ECO:0000256" key="3">
    <source>
        <dbReference type="ARBA" id="ARBA00022679"/>
    </source>
</evidence>
<organism evidence="6 7">
    <name type="scientific">Dethiosulfovibrio marinus</name>
    <dbReference type="NCBI Taxonomy" id="133532"/>
    <lineage>
        <taxon>Bacteria</taxon>
        <taxon>Thermotogati</taxon>
        <taxon>Synergistota</taxon>
        <taxon>Synergistia</taxon>
        <taxon>Synergistales</taxon>
        <taxon>Dethiosulfovibrionaceae</taxon>
        <taxon>Dethiosulfovibrio</taxon>
    </lineage>
</organism>
<evidence type="ECO:0000256" key="2">
    <source>
        <dbReference type="ARBA" id="ARBA00022576"/>
    </source>
</evidence>
<protein>
    <submittedName>
        <fullName evidence="6">Aminotransferase class I/II-fold pyridoxal phosphate-dependent enzyme</fullName>
    </submittedName>
</protein>
<reference evidence="6 7" key="1">
    <citation type="submission" date="2022-01" db="EMBL/GenBank/DDBJ databases">
        <title>Dethiosulfovibrio faecalis sp. nov., a novel proteolytic, non-sulfur-reducing bacterium isolated from a marine aquaculture solid waste bioreactor.</title>
        <authorList>
            <person name="Grabowski S."/>
            <person name="Apolinario E."/>
            <person name="Schneider N."/>
            <person name="Marshall C.W."/>
            <person name="Sowers K.R."/>
        </authorList>
    </citation>
    <scope>NUCLEOTIDE SEQUENCE [LARGE SCALE GENOMIC DNA]</scope>
    <source>
        <strain evidence="6 7">DSM 12537</strain>
    </source>
</reference>
<dbReference type="InterPro" id="IPR015422">
    <property type="entry name" value="PyrdxlP-dep_Trfase_small"/>
</dbReference>
<gene>
    <name evidence="6" type="ORF">L2W38_11270</name>
</gene>
<dbReference type="InterPro" id="IPR015424">
    <property type="entry name" value="PyrdxlP-dep_Trfase"/>
</dbReference>
<comment type="caution">
    <text evidence="6">The sequence shown here is derived from an EMBL/GenBank/DDBJ whole genome shotgun (WGS) entry which is preliminary data.</text>
</comment>
<evidence type="ECO:0000313" key="6">
    <source>
        <dbReference type="EMBL" id="MCF4143391.1"/>
    </source>
</evidence>
<evidence type="ECO:0000256" key="4">
    <source>
        <dbReference type="ARBA" id="ARBA00022898"/>
    </source>
</evidence>
<keyword evidence="4" id="KW-0663">Pyridoxal phosphate</keyword>
<keyword evidence="2 6" id="KW-0032">Aminotransferase</keyword>
<dbReference type="InterPro" id="IPR004839">
    <property type="entry name" value="Aminotransferase_I/II_large"/>
</dbReference>
<dbReference type="InterPro" id="IPR015421">
    <property type="entry name" value="PyrdxlP-dep_Trfase_major"/>
</dbReference>
<feature type="domain" description="Aminotransferase class I/classII large" evidence="5">
    <location>
        <begin position="66"/>
        <end position="348"/>
    </location>
</feature>
<evidence type="ECO:0000256" key="1">
    <source>
        <dbReference type="ARBA" id="ARBA00001933"/>
    </source>
</evidence>
<accession>A0ABS9EQD1</accession>
<dbReference type="PANTHER" id="PTHR42885">
    <property type="entry name" value="HISTIDINOL-PHOSPHATE AMINOTRANSFERASE-RELATED"/>
    <property type="match status" value="1"/>
</dbReference>
<sequence length="370" mass="40947">MDWRKTIPQGLKNTTTELYVNTVEKRSFSVDCALGSSPIGAPYGVVSAFGKTFGEDLSSYVPPSERLTEPVCRFWKGLVSPEELVFANGTDTILVVLAKALGAPGGRILGMAPQFTDAPVHFQLSGCDFKAVNLEGPSYEIDTYRLLEALDDSISLVYIDRPHNPTGQLMSLDDLERIVTAADKRKALVIVDEAYGDFVNESTSCLNLKQDNILCLRSFSKGWGMAGIRGGYGVFRSPFARDLYLRVSPPFTVDALAFAAIPMALDEAGEFLPSMRREVARLKRKTMDTITESPRFSVAKTHPSVSIMMVTYDDRDANLYDMLMKHGIKTAPGSGFLGIGDNSVRLRVPPEDQFEDFRTRWRDMVSSLPR</sequence>
<dbReference type="Gene3D" id="3.40.640.10">
    <property type="entry name" value="Type I PLP-dependent aspartate aminotransferase-like (Major domain)"/>
    <property type="match status" value="1"/>
</dbReference>
<dbReference type="RefSeq" id="WP_236100093.1">
    <property type="nucleotide sequence ID" value="NZ_JAKGUD010000015.1"/>
</dbReference>
<dbReference type="SUPFAM" id="SSF53383">
    <property type="entry name" value="PLP-dependent transferases"/>
    <property type="match status" value="1"/>
</dbReference>
<dbReference type="EMBL" id="JAKGUD010000015">
    <property type="protein sequence ID" value="MCF4143391.1"/>
    <property type="molecule type" value="Genomic_DNA"/>
</dbReference>
<comment type="cofactor">
    <cofactor evidence="1">
        <name>pyridoxal 5'-phosphate</name>
        <dbReference type="ChEBI" id="CHEBI:597326"/>
    </cofactor>
</comment>
<dbReference type="PANTHER" id="PTHR42885:SF2">
    <property type="entry name" value="HISTIDINOL-PHOSPHATE AMINOTRANSFERASE"/>
    <property type="match status" value="1"/>
</dbReference>
<evidence type="ECO:0000259" key="5">
    <source>
        <dbReference type="Pfam" id="PF00155"/>
    </source>
</evidence>
<dbReference type="Pfam" id="PF00155">
    <property type="entry name" value="Aminotran_1_2"/>
    <property type="match status" value="1"/>
</dbReference>
<proteinExistence type="predicted"/>
<dbReference type="GO" id="GO:0008483">
    <property type="term" value="F:transaminase activity"/>
    <property type="evidence" value="ECO:0007669"/>
    <property type="project" value="UniProtKB-KW"/>
</dbReference>